<accession>A0AC58JPW7</accession>
<name>A0AC58JPW7_DANRE</name>
<proteinExistence type="predicted"/>
<reference evidence="2" key="1">
    <citation type="submission" date="2025-08" db="UniProtKB">
        <authorList>
            <consortium name="RefSeq"/>
        </authorList>
    </citation>
    <scope>IDENTIFICATION</scope>
    <source>
        <strain evidence="2">Tuebingen</strain>
        <tissue evidence="2">Fibroblasts and whole tissue</tissue>
    </source>
</reference>
<evidence type="ECO:0000313" key="1">
    <source>
        <dbReference type="Proteomes" id="UP000000437"/>
    </source>
</evidence>
<dbReference type="Proteomes" id="UP000000437">
    <property type="component" value="Chromosome 1"/>
</dbReference>
<gene>
    <name evidence="2" type="primary">LOC141386115</name>
</gene>
<dbReference type="RefSeq" id="XP_073808527.1">
    <property type="nucleotide sequence ID" value="XM_073952426.1"/>
</dbReference>
<keyword evidence="1" id="KW-1185">Reference proteome</keyword>
<sequence>MSAIKRAGSLARTLPAWLARASPSQKLIRTIRIGFVIQFAKRLSKFTGVYFHQAQSCVRPVLREEIAVLLAKDAIEQVSTVEMESGFYSPYFIMPKKSSGLWPILDLLVLNRCHHRLRFKMLTQKCINRNVRPLDWFAAKDLKDAYYMSPYFHANGSFCGLRSRIEHDSTRSSPSSSLSVSLKVLWHLHLLGFQVNREKSWLAPMQSSSFFGLDLDSITMKACLSRERAELELNCRREFDKKRWSPENFSEAHAAADLWKGTQLHWHINCLELLAVFLTLHRFLPVLRGQHVPHVFPSEPAHAVTVQT</sequence>
<organism evidence="1 2">
    <name type="scientific">Danio rerio</name>
    <name type="common">Zebrafish</name>
    <name type="synonym">Brachydanio rerio</name>
    <dbReference type="NCBI Taxonomy" id="7955"/>
    <lineage>
        <taxon>Eukaryota</taxon>
        <taxon>Metazoa</taxon>
        <taxon>Chordata</taxon>
        <taxon>Craniata</taxon>
        <taxon>Vertebrata</taxon>
        <taxon>Euteleostomi</taxon>
        <taxon>Actinopterygii</taxon>
        <taxon>Neopterygii</taxon>
        <taxon>Teleostei</taxon>
        <taxon>Ostariophysi</taxon>
        <taxon>Cypriniformes</taxon>
        <taxon>Danionidae</taxon>
        <taxon>Danioninae</taxon>
        <taxon>Danio</taxon>
    </lineage>
</organism>
<evidence type="ECO:0000313" key="2">
    <source>
        <dbReference type="RefSeq" id="XP_073808527.1"/>
    </source>
</evidence>
<protein>
    <submittedName>
        <fullName evidence="2">Uncharacterized protein</fullName>
    </submittedName>
</protein>